<proteinExistence type="predicted"/>
<name>A0ACB7IE43_MANES</name>
<organism evidence="1 2">
    <name type="scientific">Manihot esculenta</name>
    <name type="common">Cassava</name>
    <name type="synonym">Jatropha manihot</name>
    <dbReference type="NCBI Taxonomy" id="3983"/>
    <lineage>
        <taxon>Eukaryota</taxon>
        <taxon>Viridiplantae</taxon>
        <taxon>Streptophyta</taxon>
        <taxon>Embryophyta</taxon>
        <taxon>Tracheophyta</taxon>
        <taxon>Spermatophyta</taxon>
        <taxon>Magnoliopsida</taxon>
        <taxon>eudicotyledons</taxon>
        <taxon>Gunneridae</taxon>
        <taxon>Pentapetalae</taxon>
        <taxon>rosids</taxon>
        <taxon>fabids</taxon>
        <taxon>Malpighiales</taxon>
        <taxon>Euphorbiaceae</taxon>
        <taxon>Crotonoideae</taxon>
        <taxon>Manihoteae</taxon>
        <taxon>Manihot</taxon>
    </lineage>
</organism>
<gene>
    <name evidence="1" type="ORF">MANES_01G085550v8</name>
</gene>
<accession>A0ACB7IE43</accession>
<comment type="caution">
    <text evidence="1">The sequence shown here is derived from an EMBL/GenBank/DDBJ whole genome shotgun (WGS) entry which is preliminary data.</text>
</comment>
<keyword evidence="2" id="KW-1185">Reference proteome</keyword>
<dbReference type="EMBL" id="CM004387">
    <property type="protein sequence ID" value="KAG8662303.1"/>
    <property type="molecule type" value="Genomic_DNA"/>
</dbReference>
<evidence type="ECO:0000313" key="2">
    <source>
        <dbReference type="Proteomes" id="UP000091857"/>
    </source>
</evidence>
<reference evidence="2" key="1">
    <citation type="journal article" date="2016" name="Nat. Biotechnol.">
        <title>Sequencing wild and cultivated cassava and related species reveals extensive interspecific hybridization and genetic diversity.</title>
        <authorList>
            <person name="Bredeson J.V."/>
            <person name="Lyons J.B."/>
            <person name="Prochnik S.E."/>
            <person name="Wu G.A."/>
            <person name="Ha C.M."/>
            <person name="Edsinger-Gonzales E."/>
            <person name="Grimwood J."/>
            <person name="Schmutz J."/>
            <person name="Rabbi I.Y."/>
            <person name="Egesi C."/>
            <person name="Nauluvula P."/>
            <person name="Lebot V."/>
            <person name="Ndunguru J."/>
            <person name="Mkamilo G."/>
            <person name="Bart R.S."/>
            <person name="Setter T.L."/>
            <person name="Gleadow R.M."/>
            <person name="Kulakow P."/>
            <person name="Ferguson M.E."/>
            <person name="Rounsley S."/>
            <person name="Rokhsar D.S."/>
        </authorList>
    </citation>
    <scope>NUCLEOTIDE SEQUENCE [LARGE SCALE GENOMIC DNA]</scope>
    <source>
        <strain evidence="2">cv. AM560-2</strain>
    </source>
</reference>
<dbReference type="Proteomes" id="UP000091857">
    <property type="component" value="Chromosome 1"/>
</dbReference>
<protein>
    <submittedName>
        <fullName evidence="1">Uncharacterized protein</fullName>
    </submittedName>
</protein>
<evidence type="ECO:0000313" key="1">
    <source>
        <dbReference type="EMBL" id="KAG8662303.1"/>
    </source>
</evidence>
<sequence length="72" mass="8215">MKETEFHTQFVISLIVSLMLASLRKSATDSASFFLPMISISKALLEVHTILVEVQFEQVLEKLRMLEDIGIF</sequence>